<dbReference type="RefSeq" id="XP_002676086.1">
    <property type="nucleotide sequence ID" value="XM_002676040.1"/>
</dbReference>
<dbReference type="GO" id="GO:0019005">
    <property type="term" value="C:SCF ubiquitin ligase complex"/>
    <property type="evidence" value="ECO:0007669"/>
    <property type="project" value="TreeGrafter"/>
</dbReference>
<keyword evidence="4" id="KW-1185">Reference proteome</keyword>
<reference evidence="3 4" key="1">
    <citation type="journal article" date="2010" name="Cell">
        <title>The genome of Naegleria gruberi illuminates early eukaryotic versatility.</title>
        <authorList>
            <person name="Fritz-Laylin L.K."/>
            <person name="Prochnik S.E."/>
            <person name="Ginger M.L."/>
            <person name="Dacks J.B."/>
            <person name="Carpenter M.L."/>
            <person name="Field M.C."/>
            <person name="Kuo A."/>
            <person name="Paredez A."/>
            <person name="Chapman J."/>
            <person name="Pham J."/>
            <person name="Shu S."/>
            <person name="Neupane R."/>
            <person name="Cipriano M."/>
            <person name="Mancuso J."/>
            <person name="Tu H."/>
            <person name="Salamov A."/>
            <person name="Lindquist E."/>
            <person name="Shapiro H."/>
            <person name="Lucas S."/>
            <person name="Grigoriev I.V."/>
            <person name="Cande W.Z."/>
            <person name="Fulton C."/>
            <person name="Rokhsar D.S."/>
            <person name="Dawson S.C."/>
        </authorList>
    </citation>
    <scope>NUCLEOTIDE SEQUENCE [LARGE SCALE GENOMIC DNA]</scope>
    <source>
        <strain evidence="3 4">NEG-M</strain>
    </source>
</reference>
<accession>D2VID8</accession>
<dbReference type="InterPro" id="IPR032675">
    <property type="entry name" value="LRR_dom_sf"/>
</dbReference>
<dbReference type="InParanoid" id="D2VID8"/>
<dbReference type="SUPFAM" id="SSF52058">
    <property type="entry name" value="L domain-like"/>
    <property type="match status" value="1"/>
</dbReference>
<dbReference type="GO" id="GO:0031146">
    <property type="term" value="P:SCF-dependent proteasomal ubiquitin-dependent protein catabolic process"/>
    <property type="evidence" value="ECO:0007669"/>
    <property type="project" value="TreeGrafter"/>
</dbReference>
<evidence type="ECO:0000256" key="1">
    <source>
        <dbReference type="SAM" id="MobiDB-lite"/>
    </source>
</evidence>
<dbReference type="EMBL" id="GG738874">
    <property type="protein sequence ID" value="EFC43342.1"/>
    <property type="molecule type" value="Genomic_DNA"/>
</dbReference>
<dbReference type="OrthoDB" id="10261899at2759"/>
<dbReference type="Gene3D" id="3.80.10.10">
    <property type="entry name" value="Ribonuclease Inhibitor"/>
    <property type="match status" value="2"/>
</dbReference>
<dbReference type="InterPro" id="IPR001810">
    <property type="entry name" value="F-box_dom"/>
</dbReference>
<feature type="compositionally biased region" description="Low complexity" evidence="1">
    <location>
        <begin position="936"/>
        <end position="956"/>
    </location>
</feature>
<dbReference type="SUPFAM" id="SSF52047">
    <property type="entry name" value="RNI-like"/>
    <property type="match status" value="1"/>
</dbReference>
<dbReference type="GeneID" id="8851199"/>
<dbReference type="PROSITE" id="PS50181">
    <property type="entry name" value="FBOX"/>
    <property type="match status" value="1"/>
</dbReference>
<feature type="region of interest" description="Disordered" evidence="1">
    <location>
        <begin position="1"/>
        <end position="22"/>
    </location>
</feature>
<feature type="region of interest" description="Disordered" evidence="1">
    <location>
        <begin position="932"/>
        <end position="970"/>
    </location>
</feature>
<gene>
    <name evidence="3" type="ORF">NAEGRDRAFT_68650</name>
</gene>
<evidence type="ECO:0000313" key="4">
    <source>
        <dbReference type="Proteomes" id="UP000006671"/>
    </source>
</evidence>
<dbReference type="PANTHER" id="PTHR13318">
    <property type="entry name" value="PARTNER OF PAIRED, ISOFORM B-RELATED"/>
    <property type="match status" value="1"/>
</dbReference>
<dbReference type="InterPro" id="IPR036047">
    <property type="entry name" value="F-box-like_dom_sf"/>
</dbReference>
<dbReference type="Proteomes" id="UP000006671">
    <property type="component" value="Unassembled WGS sequence"/>
</dbReference>
<organism evidence="4">
    <name type="scientific">Naegleria gruberi</name>
    <name type="common">Amoeba</name>
    <dbReference type="NCBI Taxonomy" id="5762"/>
    <lineage>
        <taxon>Eukaryota</taxon>
        <taxon>Discoba</taxon>
        <taxon>Heterolobosea</taxon>
        <taxon>Tetramitia</taxon>
        <taxon>Eutetramitia</taxon>
        <taxon>Vahlkampfiidae</taxon>
        <taxon>Naegleria</taxon>
    </lineage>
</organism>
<evidence type="ECO:0000259" key="2">
    <source>
        <dbReference type="PROSITE" id="PS50181"/>
    </source>
</evidence>
<proteinExistence type="predicted"/>
<dbReference type="AlphaFoldDB" id="D2VID8"/>
<evidence type="ECO:0000313" key="3">
    <source>
        <dbReference type="EMBL" id="EFC43342.1"/>
    </source>
</evidence>
<dbReference type="VEuPathDB" id="AmoebaDB:NAEGRDRAFT_68650"/>
<dbReference type="KEGG" id="ngr:NAEGRDRAFT_68650"/>
<feature type="domain" description="F-box" evidence="2">
    <location>
        <begin position="176"/>
        <end position="223"/>
    </location>
</feature>
<sequence>MNNQFTTTSTPQQQHYSSTITPSHQIASSVILAPPSHQNNGSNYNNNNITNINTMFSYPPHYQQQQQNNSTMNNNNNRFFSFPSFQIPTSTILYPPQSQPTNFNQPPFSLFSNTAHMITTSNDESSSALRKRSNDEISATEDIFNTSNNLLEDTQQCKKVKIESSTSIASLTRTTKWKLGIIPAQVLYQIMSFINRIELIKSVGKVSKHFHRTSRTNLLWRNEDITKLIPSLVSMNALVLFHYQVFGMYNVASPFEQLILYSIDQASLAQFLSIYTNLKKIKIVNRATLINNQLTSCQLKSEALLQICKTCKALIDIDASTLEIEHIEPILTSIADRLEHLNLDHVKSVTFDHVNFLLRNCKNLKTLKCLNTPKFSINNEQLCEIATNSKADKLSTLVVRFLGVDNYENVNLFVKKFKYLKNLHISNWNDVNSLMLTKVLNGLECLEQIKLECNENTIISQPVSINNSNITSISISKLNKLSNLIFGSNSNKKISLLKFESISQLDLPIIEDSELTIETFSIRSSSLNIFQNDKIVTALDRCEKLDILDLQSVTQFNLSSKLLTSVQLFMCDQLTFIKFNNCSKLESVSIDACNQLTELELTQLPKLTELVLFKLPSEGHPILHTLSINCGNDFSNLQISRCVNIRNLNLNCPNLNSLNLTDCKILENINLLGTSNLSKVAISLCVYPNDRMNNLFQFFKNVEYLSISNAAHLTDQVLNEYLSEENASRLQALVLSNCHALVSPHIHNNSIKGLQLLNLNMLENLYIHSNSLAKLFLRNNSQLKNHIQLETYKLKLLQVQNCPQLPSVTMSRSSSTCSSSSSGSCTSGSSGSNYGNTCMNDIIHQAHFDGCPMLNYVIFKSELNGSLDSYKMIIDDYLMKDCPNFNGGFYMSTSNGKMMKMYHHYQTAQVLPMNSQHVPIVLQTNQQANCTNIPSNRPLNPHQQQQQQYYQQQQMRMPPPPKQPILQQQQVPKQQLTLGLVPPPEIVYNQPISEFQQ</sequence>
<name>D2VID8_NAEGR</name>
<dbReference type="SUPFAM" id="SSF81383">
    <property type="entry name" value="F-box domain"/>
    <property type="match status" value="1"/>
</dbReference>
<protein>
    <recommendedName>
        <fullName evidence="2">F-box domain-containing protein</fullName>
    </recommendedName>
</protein>
<dbReference type="OMA" id="ECNENTI"/>